<evidence type="ECO:0000256" key="1">
    <source>
        <dbReference type="SAM" id="MobiDB-lite"/>
    </source>
</evidence>
<keyword evidence="2" id="KW-0812">Transmembrane</keyword>
<feature type="compositionally biased region" description="Basic and acidic residues" evidence="1">
    <location>
        <begin position="136"/>
        <end position="154"/>
    </location>
</feature>
<comment type="caution">
    <text evidence="3">The sequence shown here is derived from an EMBL/GenBank/DDBJ whole genome shotgun (WGS) entry which is preliminary data.</text>
</comment>
<dbReference type="EMBL" id="JBJQOH010000002">
    <property type="protein sequence ID" value="KAL3696082.1"/>
    <property type="molecule type" value="Genomic_DNA"/>
</dbReference>
<keyword evidence="4" id="KW-1185">Reference proteome</keyword>
<feature type="transmembrane region" description="Helical" evidence="2">
    <location>
        <begin position="12"/>
        <end position="32"/>
    </location>
</feature>
<evidence type="ECO:0000313" key="3">
    <source>
        <dbReference type="EMBL" id="KAL3696082.1"/>
    </source>
</evidence>
<keyword evidence="2" id="KW-1133">Transmembrane helix</keyword>
<proteinExistence type="predicted"/>
<protein>
    <submittedName>
        <fullName evidence="3">Uncharacterized protein</fullName>
    </submittedName>
</protein>
<feature type="region of interest" description="Disordered" evidence="1">
    <location>
        <begin position="131"/>
        <end position="154"/>
    </location>
</feature>
<reference evidence="3 4" key="1">
    <citation type="submission" date="2024-09" db="EMBL/GenBank/DDBJ databases">
        <title>Chromosome-scale assembly of Riccia sorocarpa.</title>
        <authorList>
            <person name="Paukszto L."/>
        </authorList>
    </citation>
    <scope>NUCLEOTIDE SEQUENCE [LARGE SCALE GENOMIC DNA]</scope>
    <source>
        <strain evidence="3">LP-2024</strain>
        <tissue evidence="3">Aerial parts of the thallus</tissue>
    </source>
</reference>
<dbReference type="Proteomes" id="UP001633002">
    <property type="component" value="Unassembled WGS sequence"/>
</dbReference>
<evidence type="ECO:0000256" key="2">
    <source>
        <dbReference type="SAM" id="Phobius"/>
    </source>
</evidence>
<organism evidence="3 4">
    <name type="scientific">Riccia sorocarpa</name>
    <dbReference type="NCBI Taxonomy" id="122646"/>
    <lineage>
        <taxon>Eukaryota</taxon>
        <taxon>Viridiplantae</taxon>
        <taxon>Streptophyta</taxon>
        <taxon>Embryophyta</taxon>
        <taxon>Marchantiophyta</taxon>
        <taxon>Marchantiopsida</taxon>
        <taxon>Marchantiidae</taxon>
        <taxon>Marchantiales</taxon>
        <taxon>Ricciaceae</taxon>
        <taxon>Riccia</taxon>
    </lineage>
</organism>
<accession>A0ABD3HZX1</accession>
<sequence length="207" mass="22660">MTLSGSQRSGPGVIRLPLPVIVPLSYSFVGLVRRGFFRDMDLLARQISDSSARQHGRGNKVEPSCNFIPNNATAQPMPMLSHPAQATAGHTLPKVLNRAIPTATPKKSDIGACPSNVSKPRGEEATTPLTYAAKVSQHDGRAPRPPDIRSRPPEAWKAARDQRNMALLVAVRSDECAIKNRARFQRVYDQTGNEKSYPELENDVPLT</sequence>
<name>A0ABD3HZX1_9MARC</name>
<keyword evidence="2" id="KW-0472">Membrane</keyword>
<gene>
    <name evidence="3" type="ORF">R1sor_010158</name>
</gene>
<dbReference type="AlphaFoldDB" id="A0ABD3HZX1"/>
<evidence type="ECO:0000313" key="4">
    <source>
        <dbReference type="Proteomes" id="UP001633002"/>
    </source>
</evidence>